<organism evidence="1 2">
    <name type="scientific">Brassica cretica</name>
    <name type="common">Mustard</name>
    <dbReference type="NCBI Taxonomy" id="69181"/>
    <lineage>
        <taxon>Eukaryota</taxon>
        <taxon>Viridiplantae</taxon>
        <taxon>Streptophyta</taxon>
        <taxon>Embryophyta</taxon>
        <taxon>Tracheophyta</taxon>
        <taxon>Spermatophyta</taxon>
        <taxon>Magnoliopsida</taxon>
        <taxon>eudicotyledons</taxon>
        <taxon>Gunneridae</taxon>
        <taxon>Pentapetalae</taxon>
        <taxon>rosids</taxon>
        <taxon>malvids</taxon>
        <taxon>Brassicales</taxon>
        <taxon>Brassicaceae</taxon>
        <taxon>Brassiceae</taxon>
        <taxon>Brassica</taxon>
    </lineage>
</organism>
<proteinExistence type="predicted"/>
<dbReference type="Proteomes" id="UP000712600">
    <property type="component" value="Unassembled WGS sequence"/>
</dbReference>
<evidence type="ECO:0000313" key="2">
    <source>
        <dbReference type="Proteomes" id="UP000712600"/>
    </source>
</evidence>
<dbReference type="EMBL" id="QGKX02000004">
    <property type="protein sequence ID" value="KAF3599887.1"/>
    <property type="molecule type" value="Genomic_DNA"/>
</dbReference>
<reference evidence="1" key="1">
    <citation type="submission" date="2019-12" db="EMBL/GenBank/DDBJ databases">
        <title>Genome sequencing and annotation of Brassica cretica.</title>
        <authorList>
            <person name="Studholme D.J."/>
            <person name="Sarris P."/>
        </authorList>
    </citation>
    <scope>NUCLEOTIDE SEQUENCE</scope>
    <source>
        <strain evidence="1">PFS-109/04</strain>
        <tissue evidence="1">Leaf</tissue>
    </source>
</reference>
<protein>
    <submittedName>
        <fullName evidence="1">Uncharacterized protein</fullName>
    </submittedName>
</protein>
<evidence type="ECO:0000313" key="1">
    <source>
        <dbReference type="EMBL" id="KAF3599887.1"/>
    </source>
</evidence>
<accession>A0A8S9SGV0</accession>
<name>A0A8S9SGV0_BRACR</name>
<dbReference type="AlphaFoldDB" id="A0A8S9SGV0"/>
<comment type="caution">
    <text evidence="1">The sequence shown here is derived from an EMBL/GenBank/DDBJ whole genome shotgun (WGS) entry which is preliminary data.</text>
</comment>
<sequence>MDHIACTSMESTSFDDGITWRRVECSKMRLRKQQIFLKLLKAKDLTKRVK</sequence>
<gene>
    <name evidence="1" type="ORF">F2Q69_00038142</name>
</gene>